<evidence type="ECO:0000256" key="11">
    <source>
        <dbReference type="ARBA" id="ARBA00058356"/>
    </source>
</evidence>
<proteinExistence type="inferred from homology"/>
<evidence type="ECO:0000259" key="18">
    <source>
        <dbReference type="PROSITE" id="PS52048"/>
    </source>
</evidence>
<dbReference type="Gene3D" id="1.20.58.860">
    <property type="match status" value="1"/>
</dbReference>
<dbReference type="InterPro" id="IPR017390">
    <property type="entry name" value="Ubiquitinyl_hydrolase_UCH37"/>
</dbReference>
<dbReference type="InterPro" id="IPR038765">
    <property type="entry name" value="Papain-like_cys_pep_sf"/>
</dbReference>
<keyword evidence="8 12" id="KW-0378">Hydrolase</keyword>
<dbReference type="GO" id="GO:0004843">
    <property type="term" value="F:cysteine-type deubiquitinase activity"/>
    <property type="evidence" value="ECO:0000318"/>
    <property type="project" value="GO_Central"/>
</dbReference>
<dbReference type="FunCoup" id="A8HYD8">
    <property type="interactions" value="2195"/>
</dbReference>
<dbReference type="CDD" id="cd09617">
    <property type="entry name" value="Peptidase_C12_UCH37_BAP1"/>
    <property type="match status" value="1"/>
</dbReference>
<dbReference type="SUPFAM" id="SSF54001">
    <property type="entry name" value="Cysteine proteinases"/>
    <property type="match status" value="1"/>
</dbReference>
<dbReference type="FunFam" id="1.20.58.860:FF:000003">
    <property type="entry name" value="Ubiquitin carboxyl-terminal hydrolase"/>
    <property type="match status" value="1"/>
</dbReference>
<evidence type="ECO:0000256" key="12">
    <source>
        <dbReference type="PIRNR" id="PIRNR038120"/>
    </source>
</evidence>
<dbReference type="RefSeq" id="XP_001696392.1">
    <property type="nucleotide sequence ID" value="XM_001696340.1"/>
</dbReference>
<feature type="domain" description="UCH catalytic" evidence="18">
    <location>
        <begin position="2"/>
        <end position="216"/>
    </location>
</feature>
<dbReference type="EMBL" id="GU814014">
    <property type="protein sequence ID" value="ADF43147.1"/>
    <property type="molecule type" value="Genomic_DNA"/>
</dbReference>
<evidence type="ECO:0000256" key="10">
    <source>
        <dbReference type="ARBA" id="ARBA00023242"/>
    </source>
</evidence>
<sequence length="331" mass="36385">MEWTTIESDPGVFTELIENIGVKGVQVEELWSLDQLRELSPVFGLVFLFKWKKEPVRPATTTDAGQVFFAKQVISNACATQAILNILLNVKAPGLDLGTELANLREFVSDFDPTMKGLAISNSDLIRTAHNSFARPEPLVPDNDKDDEKSGDAYHFISYVPVGGKLFELDGLQEGPIELCDCTDDDWLDKVGPHITARMERYAASEIRFNLMALVGNRVDIFSSRLAAATAQRDQLAAAAAAADGMSDEDLAHAQAKLLEAETEVANLQEALAAEQAKHRTWHEENVRRKHNYVPCLFQLLKLMAARGQMGPLLERARRPAAAGGGNGTKQ</sequence>
<dbReference type="HOGENOM" id="CLU_018316_0_1_1"/>
<dbReference type="FunFam" id="3.40.532.10:FF:000003">
    <property type="entry name" value="Ubiquitin carboxyl-terminal hydrolase"/>
    <property type="match status" value="1"/>
</dbReference>
<dbReference type="ExpressionAtlas" id="A8HYD8">
    <property type="expression patterns" value="baseline"/>
</dbReference>
<evidence type="ECO:0000256" key="8">
    <source>
        <dbReference type="ARBA" id="ARBA00022801"/>
    </source>
</evidence>
<reference evidence="20" key="3">
    <citation type="submission" date="2017-07" db="EMBL/GenBank/DDBJ databases">
        <title>WGS assembly of Chlamydomonas reinhardtii.</title>
        <authorList>
            <consortium name="Chlamydomonas Annotation Team"/>
            <consortium name="JGI Annotation Team"/>
            <person name="Merchant S.S."/>
            <person name="Prochnik S.E."/>
            <person name="Vallon O."/>
            <person name="Harris E.H."/>
            <person name="Karpowicz S.J."/>
            <person name="Witman G.B."/>
            <person name="Terry A."/>
            <person name="Salamov A."/>
            <person name="Fritz-Laylin L.K."/>
            <person name="Marechal-Drouard L."/>
            <person name="Marshall W.F."/>
            <person name="Qu L.H."/>
            <person name="Nelson D.R."/>
            <person name="Sanderfoot A.A."/>
            <person name="Spalding M.H."/>
            <person name="Kapitonov V.V."/>
            <person name="Ren Q."/>
            <person name="Ferris P."/>
            <person name="Lindquist E."/>
            <person name="Shapiro H."/>
            <person name="Lucas S.M."/>
            <person name="Grimwood J."/>
            <person name="Schmutz J."/>
            <person name="Grigoriev I.V."/>
            <person name="Rokhsar D.S."/>
        </authorList>
    </citation>
    <scope>NUCLEOTIDE SEQUENCE</scope>
    <source>
        <strain evidence="20">CC-503 cw92 mt+</strain>
    </source>
</reference>
<comment type="similarity">
    <text evidence="4 12 15 16">Belongs to the peptidase C12 family.</text>
</comment>
<keyword evidence="7 12" id="KW-0833">Ubl conjugation pathway</keyword>
<dbReference type="GO" id="GO:0009653">
    <property type="term" value="P:anatomical structure morphogenesis"/>
    <property type="evidence" value="ECO:0007669"/>
    <property type="project" value="UniProtKB-ARBA"/>
</dbReference>
<feature type="site" description="Transition state stabilizer" evidence="15">
    <location>
        <position position="72"/>
    </location>
</feature>
<evidence type="ECO:0000256" key="6">
    <source>
        <dbReference type="ARBA" id="ARBA00022670"/>
    </source>
</evidence>
<dbReference type="PIRSF" id="PIRSF038120">
    <property type="entry name" value="Ubiquitinyl_hydrolase_UCH37"/>
    <property type="match status" value="1"/>
</dbReference>
<dbReference type="KEGG" id="cre:CHLRE_06g253300v5"/>
<dbReference type="PRINTS" id="PR00707">
    <property type="entry name" value="UBCTHYDRLASE"/>
</dbReference>
<evidence type="ECO:0000256" key="15">
    <source>
        <dbReference type="PROSITE-ProRule" id="PRU01393"/>
    </source>
</evidence>
<evidence type="ECO:0000256" key="13">
    <source>
        <dbReference type="PIRSR" id="PIRSR038120-1"/>
    </source>
</evidence>
<dbReference type="GeneID" id="5722155"/>
<dbReference type="Gramene" id="PNW81600">
    <property type="protein sequence ID" value="PNW81600"/>
    <property type="gene ID" value="CHLRE_06g253300v5"/>
</dbReference>
<dbReference type="AlphaFoldDB" id="A8HYD8"/>
<evidence type="ECO:0000256" key="4">
    <source>
        <dbReference type="ARBA" id="ARBA00009326"/>
    </source>
</evidence>
<comment type="function">
    <text evidence="11">Ubiquitin-protein hydrolase involved in the release of ubiquitin attached via both peptide and isopeptide linkages. Able to cleave 'Lys-48'-linked polyubiquitin chains. Involved in the direct or indirect regulation of AUX/IAA proteins stability. Acts as a linker between the TREX-2 complex and 26S proteasome.</text>
</comment>
<evidence type="ECO:0000256" key="5">
    <source>
        <dbReference type="ARBA" id="ARBA00022490"/>
    </source>
</evidence>
<evidence type="ECO:0000256" key="2">
    <source>
        <dbReference type="ARBA" id="ARBA00004123"/>
    </source>
</evidence>
<dbReference type="EC" id="3.4.19.12" evidence="12 16"/>
<dbReference type="PANTHER" id="PTHR10589:SF16">
    <property type="entry name" value="UBIQUITIN CARBOXYL-TERMINAL HYDROLASE ISOZYME L5"/>
    <property type="match status" value="1"/>
</dbReference>
<dbReference type="Proteomes" id="UP000006906">
    <property type="component" value="Chromosome 6"/>
</dbReference>
<feature type="active site" description="Proton donor" evidence="13 15">
    <location>
        <position position="155"/>
    </location>
</feature>
<protein>
    <recommendedName>
        <fullName evidence="12 16">Ubiquitin carboxyl-terminal hydrolase</fullName>
        <ecNumber evidence="12 16">3.4.19.12</ecNumber>
    </recommendedName>
</protein>
<dbReference type="Pfam" id="PF18031">
    <property type="entry name" value="UCH_C"/>
    <property type="match status" value="1"/>
</dbReference>
<reference evidence="19" key="2">
    <citation type="journal article" date="2010" name="Science">
        <title>Evolution of an expanded sex-determining locus in Volvox.</title>
        <authorList>
            <person name="Ferris P."/>
            <person name="Olson B.J."/>
            <person name="De Hoff P.L."/>
            <person name="Douglass S."/>
            <person name="Casero D."/>
            <person name="Prochnik S."/>
            <person name="Geng S."/>
            <person name="Rai R."/>
            <person name="Grimwood J."/>
            <person name="Schmutz J."/>
            <person name="Nishii I."/>
            <person name="Hamaji T."/>
            <person name="Nozaki H."/>
            <person name="Pellegrini M."/>
            <person name="Umen J.G."/>
        </authorList>
    </citation>
    <scope>NUCLEOTIDE SEQUENCE</scope>
    <source>
        <strain evidence="19">CC-503</strain>
    </source>
</reference>
<dbReference type="PANTHER" id="PTHR10589">
    <property type="entry name" value="UBIQUITIN CARBOXYL-TERMINAL HYDROLASE"/>
    <property type="match status" value="1"/>
</dbReference>
<name>A8HYD8_CHLRE</name>
<reference evidence="20 21" key="1">
    <citation type="journal article" date="2007" name="Science">
        <title>The Chlamydomonas genome reveals the evolution of key animal and plant functions.</title>
        <authorList>
            <person name="Merchant S.S."/>
            <person name="Prochnik S.E."/>
            <person name="Vallon O."/>
            <person name="Harris E.H."/>
            <person name="Karpowicz S.J."/>
            <person name="Witman G.B."/>
            <person name="Terry A."/>
            <person name="Salamov A."/>
            <person name="Fritz-Laylin L.K."/>
            <person name="Marechal-Drouard L."/>
            <person name="Marshall W.F."/>
            <person name="Qu L.H."/>
            <person name="Nelson D.R."/>
            <person name="Sanderfoot A.A."/>
            <person name="Spalding M.H."/>
            <person name="Kapitonov V.V."/>
            <person name="Ren Q."/>
            <person name="Ferris P."/>
            <person name="Lindquist E."/>
            <person name="Shapiro H."/>
            <person name="Lucas S.M."/>
            <person name="Grimwood J."/>
            <person name="Schmutz J."/>
            <person name="Cardol P."/>
            <person name="Cerutti H."/>
            <person name="Chanfreau G."/>
            <person name="Chen C.L."/>
            <person name="Cognat V."/>
            <person name="Croft M.T."/>
            <person name="Dent R."/>
            <person name="Dutcher S."/>
            <person name="Fernandez E."/>
            <person name="Fukuzawa H."/>
            <person name="Gonzalez-Ballester D."/>
            <person name="Gonzalez-Halphen D."/>
            <person name="Hallmann A."/>
            <person name="Hanikenne M."/>
            <person name="Hippler M."/>
            <person name="Inwood W."/>
            <person name="Jabbari K."/>
            <person name="Kalanon M."/>
            <person name="Kuras R."/>
            <person name="Lefebvre P.A."/>
            <person name="Lemaire S.D."/>
            <person name="Lobanov A.V."/>
            <person name="Lohr M."/>
            <person name="Manuell A."/>
            <person name="Meier I."/>
            <person name="Mets L."/>
            <person name="Mittag M."/>
            <person name="Mittelmeier T."/>
            <person name="Moroney J.V."/>
            <person name="Moseley J."/>
            <person name="Napoli C."/>
            <person name="Nedelcu A.M."/>
            <person name="Niyogi K."/>
            <person name="Novoselov S.V."/>
            <person name="Paulsen I.T."/>
            <person name="Pazour G."/>
            <person name="Purton S."/>
            <person name="Ral J.P."/>
            <person name="Riano-Pachon D.M."/>
            <person name="Riekhof W."/>
            <person name="Rymarquis L."/>
            <person name="Schroda M."/>
            <person name="Stern D."/>
            <person name="Umen J."/>
            <person name="Willows R."/>
            <person name="Wilson N."/>
            <person name="Zimmer S.L."/>
            <person name="Allmer J."/>
            <person name="Balk J."/>
            <person name="Bisova K."/>
            <person name="Chen C.J."/>
            <person name="Elias M."/>
            <person name="Gendler K."/>
            <person name="Hauser C."/>
            <person name="Lamb M.R."/>
            <person name="Ledford H."/>
            <person name="Long J.C."/>
            <person name="Minagawa J."/>
            <person name="Page M.D."/>
            <person name="Pan J."/>
            <person name="Pootakham W."/>
            <person name="Roje S."/>
            <person name="Rose A."/>
            <person name="Stahlberg E."/>
            <person name="Terauchi A.M."/>
            <person name="Yang P."/>
            <person name="Ball S."/>
            <person name="Bowler C."/>
            <person name="Dieckmann C.L."/>
            <person name="Gladyshev V.N."/>
            <person name="Green P."/>
            <person name="Jorgensen R."/>
            <person name="Mayfield S."/>
            <person name="Mueller-Roeber B."/>
            <person name="Rajamani S."/>
            <person name="Sayre R.T."/>
            <person name="Brokstein P."/>
            <person name="Dubchak I."/>
            <person name="Goodstein D."/>
            <person name="Hornick L."/>
            <person name="Huang Y.W."/>
            <person name="Jhaveri J."/>
            <person name="Luo Y."/>
            <person name="Martinez D."/>
            <person name="Ngau W.C."/>
            <person name="Otillar B."/>
            <person name="Poliakov A."/>
            <person name="Porter A."/>
            <person name="Szajkowski L."/>
            <person name="Werner G."/>
            <person name="Zhou K."/>
            <person name="Grigoriev I.V."/>
            <person name="Rokhsar D.S."/>
            <person name="Grossman A.R."/>
        </authorList>
    </citation>
    <scope>NUCLEOTIDE SEQUENCE [LARGE SCALE GENOMIC DNA]</scope>
    <source>
        <strain evidence="21">CC-503</strain>
        <strain evidence="20">CC-503 cw92 mt+</strain>
    </source>
</reference>
<evidence type="ECO:0000256" key="14">
    <source>
        <dbReference type="PIRSR" id="PIRSR038120-2"/>
    </source>
</evidence>
<evidence type="ECO:0000256" key="3">
    <source>
        <dbReference type="ARBA" id="ARBA00004496"/>
    </source>
</evidence>
<keyword evidence="17" id="KW-0175">Coiled coil</keyword>
<accession>A8HYD8</accession>
<dbReference type="GO" id="GO:0031011">
    <property type="term" value="C:Ino80 complex"/>
    <property type="evidence" value="ECO:0007669"/>
    <property type="project" value="UniProtKB-ARBA"/>
</dbReference>
<dbReference type="GO" id="GO:0048367">
    <property type="term" value="P:shoot system development"/>
    <property type="evidence" value="ECO:0007669"/>
    <property type="project" value="UniProtKB-ARBA"/>
</dbReference>
<dbReference type="OrthoDB" id="1924260at2759"/>
<dbReference type="InterPro" id="IPR001578">
    <property type="entry name" value="Peptidase_C12_UCH"/>
</dbReference>
<dbReference type="GO" id="GO:0005737">
    <property type="term" value="C:cytoplasm"/>
    <property type="evidence" value="ECO:0000318"/>
    <property type="project" value="GO_Central"/>
</dbReference>
<keyword evidence="10" id="KW-0539">Nucleus</keyword>
<dbReference type="GO" id="GO:0006511">
    <property type="term" value="P:ubiquitin-dependent protein catabolic process"/>
    <property type="evidence" value="ECO:0007669"/>
    <property type="project" value="UniProtKB-UniRule"/>
</dbReference>
<dbReference type="InterPro" id="IPR036959">
    <property type="entry name" value="Peptidase_C12_UCH_sf"/>
</dbReference>
<dbReference type="PROSITE" id="PS52048">
    <property type="entry name" value="UCH_DOMAIN"/>
    <property type="match status" value="1"/>
</dbReference>
<dbReference type="Pfam" id="PF01088">
    <property type="entry name" value="Peptidase_C12"/>
    <property type="match status" value="1"/>
</dbReference>
<evidence type="ECO:0000256" key="7">
    <source>
        <dbReference type="ARBA" id="ARBA00022786"/>
    </source>
</evidence>
<evidence type="ECO:0000256" key="17">
    <source>
        <dbReference type="SAM" id="Coils"/>
    </source>
</evidence>
<evidence type="ECO:0000313" key="21">
    <source>
        <dbReference type="Proteomes" id="UP000006906"/>
    </source>
</evidence>
<keyword evidence="21" id="KW-1185">Reference proteome</keyword>
<feature type="coiled-coil region" evidence="17">
    <location>
        <begin position="251"/>
        <end position="285"/>
    </location>
</feature>
<keyword evidence="9 12" id="KW-0788">Thiol protease</keyword>
<evidence type="ECO:0000313" key="19">
    <source>
        <dbReference type="EMBL" id="ADF43147.1"/>
    </source>
</evidence>
<evidence type="ECO:0000256" key="1">
    <source>
        <dbReference type="ARBA" id="ARBA00000707"/>
    </source>
</evidence>
<organism evidence="19">
    <name type="scientific">Chlamydomonas reinhardtii</name>
    <name type="common">Chlamydomonas smithii</name>
    <dbReference type="NCBI Taxonomy" id="3055"/>
    <lineage>
        <taxon>Eukaryota</taxon>
        <taxon>Viridiplantae</taxon>
        <taxon>Chlorophyta</taxon>
        <taxon>core chlorophytes</taxon>
        <taxon>Chlorophyceae</taxon>
        <taxon>CS clade</taxon>
        <taxon>Chlamydomonadales</taxon>
        <taxon>Chlamydomonadaceae</taxon>
        <taxon>Chlamydomonas</taxon>
    </lineage>
</organism>
<gene>
    <name evidence="19" type="primary">UBCH1p</name>
    <name evidence="20" type="ORF">CHLRE_06g253300v5</name>
</gene>
<keyword evidence="6 12" id="KW-0645">Protease</keyword>
<feature type="active site" description="Nucleophile" evidence="13 15">
    <location>
        <position position="78"/>
    </location>
</feature>
<dbReference type="Gene3D" id="3.40.532.10">
    <property type="entry name" value="Peptidase C12, ubiquitin carboxyl-terminal hydrolase"/>
    <property type="match status" value="1"/>
</dbReference>
<feature type="site" description="Important for enzyme activity" evidence="14 15">
    <location>
        <position position="170"/>
    </location>
</feature>
<dbReference type="EMBL" id="CM008967">
    <property type="protein sequence ID" value="PNW81600.1"/>
    <property type="molecule type" value="Genomic_DNA"/>
</dbReference>
<keyword evidence="5" id="KW-0963">Cytoplasm</keyword>
<comment type="subcellular location">
    <subcellularLocation>
        <location evidence="3">Cytoplasm</location>
    </subcellularLocation>
    <subcellularLocation>
        <location evidence="2">Nucleus</location>
    </subcellularLocation>
</comment>
<dbReference type="MEROPS" id="C12.005"/>
<dbReference type="PROSITE" id="PS52049">
    <property type="entry name" value="ULD"/>
    <property type="match status" value="1"/>
</dbReference>
<dbReference type="PaxDb" id="3055-EDP08369"/>
<evidence type="ECO:0000256" key="16">
    <source>
        <dbReference type="RuleBase" id="RU361215"/>
    </source>
</evidence>
<dbReference type="OMA" id="YIQYEIQ"/>
<comment type="catalytic activity">
    <reaction evidence="1 12 15 16">
        <text>Thiol-dependent hydrolysis of ester, thioester, amide, peptide and isopeptide bonds formed by the C-terminal Gly of ubiquitin (a 76-residue protein attached to proteins as an intracellular targeting signal).</text>
        <dbReference type="EC" id="3.4.19.12"/>
    </reaction>
</comment>
<dbReference type="InterPro" id="IPR041507">
    <property type="entry name" value="UCH_C"/>
</dbReference>
<evidence type="ECO:0000256" key="9">
    <source>
        <dbReference type="ARBA" id="ARBA00022807"/>
    </source>
</evidence>
<dbReference type="GO" id="GO:0016579">
    <property type="term" value="P:protein deubiquitination"/>
    <property type="evidence" value="ECO:0007669"/>
    <property type="project" value="InterPro"/>
</dbReference>
<evidence type="ECO:0000313" key="20">
    <source>
        <dbReference type="EMBL" id="PNW81600.1"/>
    </source>
</evidence>
<dbReference type="STRING" id="3055.A8HYD8"/>
<dbReference type="eggNOG" id="KOG2778">
    <property type="taxonomic scope" value="Eukaryota"/>
</dbReference>